<sequence>MLPVPNLDDRMFEQMVSEARKAIPKILPMWTDVNYHDPGITLVELFAWLSEMQQYYLNRITPEQEIKFLKLLGIALREAVPARMDVTFGQIGEELLVPAGTPILAVDQHFEIASSLQLIKARLEKVIVRSGLESVDFTSSNGHKGAVFYAFGAQMKKGNRLCLGFDSPLPVNKEITLTMNLHELFAANPLTGAGSAKAVIPSGKISWKYYGESVGHDGEPDTLPIHVVRDETIHMSQSGRISFIIPSPMQSVTLHPANDKSRFWMVCTLEEEGYEISPRVENIAFNTGMAIQRKSWSEAFLFNSNGKRSQSVTLTGYLASCGHIIVQVKHLAGWWQDWRETQDFGSVESDFNGYKLQFVKETMELTVTFGDGKHGSIPPQGRNRIRIITVLPELAEGMYVGRSNGLPNQTFKLEESSILRHSLKLQVGRRQSASGDWLWEDWEQTEDFALSGAEDKHYKFLTESSEIVFGNNEHGAIPYKSAMPNIRLIAWQTGGGERGNVQKEVSSRLLSIWPEHQALTVTNYRHAHGGKGKETIDEAKRRLIDELDRPYRAVTNEDYEYIARTTPGLRVARVKAIPLYRPGMTNYPQEKEPAQLTLVVVPYSEAAKPMPSPGFLETVSRHLDKHRLITTEIHVIPPEYIQITVHAIVVVDPFYMEESNRIEQEIEMMFSPLDREDTAAGWEFGRTVYKGDIYGVMNSIPGVEYIQDLWVIGEGKGAVMESNGDIRIPPYALVYSGKHQIHATTR</sequence>
<evidence type="ECO:0008006" key="3">
    <source>
        <dbReference type="Google" id="ProtNLM"/>
    </source>
</evidence>
<accession>A0ABN7TMJ7</accession>
<proteinExistence type="predicted"/>
<evidence type="ECO:0000313" key="2">
    <source>
        <dbReference type="Proteomes" id="UP000730618"/>
    </source>
</evidence>
<dbReference type="Proteomes" id="UP000730618">
    <property type="component" value="Unassembled WGS sequence"/>
</dbReference>
<protein>
    <recommendedName>
        <fullName evidence="3">Baseplate assembly protein</fullName>
    </recommendedName>
</protein>
<gene>
    <name evidence="1" type="ORF">PAECIP111802_02678</name>
</gene>
<keyword evidence="2" id="KW-1185">Reference proteome</keyword>
<dbReference type="RefSeq" id="WP_218099004.1">
    <property type="nucleotide sequence ID" value="NZ_CAJVCE010000006.1"/>
</dbReference>
<name>A0ABN7TMJ7_9BACL</name>
<evidence type="ECO:0000313" key="1">
    <source>
        <dbReference type="EMBL" id="CAG7640730.1"/>
    </source>
</evidence>
<dbReference type="EMBL" id="CAJVCE010000006">
    <property type="protein sequence ID" value="CAG7640730.1"/>
    <property type="molecule type" value="Genomic_DNA"/>
</dbReference>
<dbReference type="InterPro" id="IPR011749">
    <property type="entry name" value="CHP02243"/>
</dbReference>
<organism evidence="1 2">
    <name type="scientific">Paenibacillus allorhizosphaerae</name>
    <dbReference type="NCBI Taxonomy" id="2849866"/>
    <lineage>
        <taxon>Bacteria</taxon>
        <taxon>Bacillati</taxon>
        <taxon>Bacillota</taxon>
        <taxon>Bacilli</taxon>
        <taxon>Bacillales</taxon>
        <taxon>Paenibacillaceae</taxon>
        <taxon>Paenibacillus</taxon>
    </lineage>
</organism>
<dbReference type="NCBIfam" id="TIGR02243">
    <property type="entry name" value="putative baseplate assembly protein"/>
    <property type="match status" value="1"/>
</dbReference>
<reference evidence="1 2" key="1">
    <citation type="submission" date="2021-06" db="EMBL/GenBank/DDBJ databases">
        <authorList>
            <person name="Criscuolo A."/>
        </authorList>
    </citation>
    <scope>NUCLEOTIDE SEQUENCE [LARGE SCALE GENOMIC DNA]</scope>
    <source>
        <strain evidence="2">CIP 111802</strain>
    </source>
</reference>
<comment type="caution">
    <text evidence="1">The sequence shown here is derived from an EMBL/GenBank/DDBJ whole genome shotgun (WGS) entry which is preliminary data.</text>
</comment>